<dbReference type="GO" id="GO:0005634">
    <property type="term" value="C:nucleus"/>
    <property type="evidence" value="ECO:0007669"/>
    <property type="project" value="UniProtKB-SubCell"/>
</dbReference>
<dbReference type="InterPro" id="IPR036691">
    <property type="entry name" value="Endo/exonu/phosph_ase_sf"/>
</dbReference>
<evidence type="ECO:0000256" key="2">
    <source>
        <dbReference type="ARBA" id="ARBA00010912"/>
    </source>
</evidence>
<dbReference type="Pfam" id="PF04457">
    <property type="entry name" value="MJ1316"/>
    <property type="match status" value="1"/>
</dbReference>
<dbReference type="SUPFAM" id="SSF56219">
    <property type="entry name" value="DNase I-like"/>
    <property type="match status" value="1"/>
</dbReference>
<keyword evidence="6" id="KW-0547">Nucleotide-binding</keyword>
<dbReference type="SUPFAM" id="SSF55144">
    <property type="entry name" value="LigT-like"/>
    <property type="match status" value="1"/>
</dbReference>
<evidence type="ECO:0000256" key="7">
    <source>
        <dbReference type="ARBA" id="ARBA00022840"/>
    </source>
</evidence>
<dbReference type="EMBL" id="CAJNOI010000042">
    <property type="protein sequence ID" value="CAF0918979.1"/>
    <property type="molecule type" value="Genomic_DNA"/>
</dbReference>
<dbReference type="Gene3D" id="3.90.1140.10">
    <property type="entry name" value="Cyclic phosphodiesterase"/>
    <property type="match status" value="1"/>
</dbReference>
<keyword evidence="4" id="KW-0507">mRNA processing</keyword>
<comment type="subcellular location">
    <subcellularLocation>
        <location evidence="1">Nucleus</location>
    </subcellularLocation>
</comment>
<dbReference type="SUPFAM" id="SSF81631">
    <property type="entry name" value="PAP/OAS1 substrate-binding domain"/>
    <property type="match status" value="1"/>
</dbReference>
<dbReference type="Pfam" id="PF04928">
    <property type="entry name" value="PAP_central"/>
    <property type="match status" value="1"/>
</dbReference>
<evidence type="ECO:0000256" key="8">
    <source>
        <dbReference type="ARBA" id="ARBA00023242"/>
    </source>
</evidence>
<accession>A0A814AYD8</accession>
<evidence type="ECO:0000259" key="10">
    <source>
        <dbReference type="Pfam" id="PF03372"/>
    </source>
</evidence>
<dbReference type="GO" id="GO:1990817">
    <property type="term" value="F:poly(A) RNA polymerase activity"/>
    <property type="evidence" value="ECO:0007669"/>
    <property type="project" value="UniProtKB-EC"/>
</dbReference>
<evidence type="ECO:0000256" key="9">
    <source>
        <dbReference type="ARBA" id="ARBA00048830"/>
    </source>
</evidence>
<comment type="caution">
    <text evidence="13">The sequence shown here is derived from an EMBL/GenBank/DDBJ whole genome shotgun (WGS) entry which is preliminary data.</text>
</comment>
<dbReference type="Gene3D" id="3.30.460.10">
    <property type="entry name" value="Beta Polymerase, domain 2"/>
    <property type="match status" value="1"/>
</dbReference>
<comment type="similarity">
    <text evidence="2">Belongs to the poly(A) polymerase family.</text>
</comment>
<evidence type="ECO:0000313" key="13">
    <source>
        <dbReference type="EMBL" id="CAF0918979.1"/>
    </source>
</evidence>
<keyword evidence="8" id="KW-0539">Nucleus</keyword>
<evidence type="ECO:0000256" key="4">
    <source>
        <dbReference type="ARBA" id="ARBA00022664"/>
    </source>
</evidence>
<dbReference type="GO" id="GO:0005524">
    <property type="term" value="F:ATP binding"/>
    <property type="evidence" value="ECO:0007669"/>
    <property type="project" value="UniProtKB-KW"/>
</dbReference>
<dbReference type="EC" id="2.7.7.19" evidence="3"/>
<evidence type="ECO:0000256" key="5">
    <source>
        <dbReference type="ARBA" id="ARBA00022679"/>
    </source>
</evidence>
<dbReference type="InterPro" id="IPR040459">
    <property type="entry name" value="MJ1316"/>
</dbReference>
<dbReference type="InterPro" id="IPR009097">
    <property type="entry name" value="Cyclic_Pdiesterase"/>
</dbReference>
<evidence type="ECO:0000313" key="14">
    <source>
        <dbReference type="Proteomes" id="UP000663877"/>
    </source>
</evidence>
<keyword evidence="7" id="KW-0067">ATP-binding</keyword>
<keyword evidence="5" id="KW-0808">Transferase</keyword>
<sequence>MGDKNNYTTATITDQLDFLRSILHSDDHLQVLPSGDYQQLQIKLDYDIQISCFFDLLNILNKPLTINNLNDLRIIKSSNKCPLDIDQWTDIRKYFDELIQQSNESTSLQSVIQSIQDYLVNIMTNNRKSKRKAKKSTKITTEDVSTLTNRFRHSDLIFNRFLHDKTIDRSQVVIGYEDRFIGIHEIAFNEFRRVHEHEYGIPLHRIRYFKINGELVWDRSKRLDLLTGSQQLNVISNNECQSLNLVQGLYYFDQSLQQWTEYPHISLTCDDPVISSTSETWLPERCHFVTWNILFDYYQSTLIHSQQRYQAILDTLKSTLPDIICLQEVTKSFLNLLLNELWFQQNNYYIIITKNIINSNEEKSYGQLLIMKNFRPRSFSICPLDLSEDDNVKSAKLATKITTTPKIIKELIIARFGLSAKVTIDLVNLHLHSDLARNATEKRCQTLNNLFRTLKTHNYMLIGDFNFGDAQSKEQNILTTYENDIHDLWKEVYRLDENPGFTYDPSRNICAKITSQSQINRRLDRYLIHTLYNLSYSIENLSMIAIDTIPIDSFNNDNNQRINLSDHYALQLIINFRTRSISHRSALVILPTIDTWPLIDPYDVYYESSMKIWPSHINLLWPFYDLNDCQDDQEDILLKLRLLLCQFSSFSIKINDIDSFIENNVSFMKCDEQSTNHLKQLRGQLAQLFSNCLKNDRNTYNPHMTVAQFDSQEEFNQAKPSLILNESFEFPVQYLYILQRPHDNDTIPFHIVHQIPLGPMLHSISYKQFNSVHVKLQEFFQTMNLYESNESYQRKQDKFEKLSRCFQQVFNKDTLHCFTHSFLPYGSFRIGINGQDVDTVFLLNEIKSVNTETTFDETLHQLKHDSSTLNNYIVNLLETQINGNFKNEIIYCMKIEALFPIISILFNDQTKVEIFVQIELNNEQLIERKVANDLHLPESIHGVHDIERLLVHVRSPPIFQHLLTYIRTWAQHMGLYGQVYGYLSGYCWAILCAHICHKHLSPIKSLSSIEEFSIDEFFSLVKQFFSTFAQFNWSADTFCLYPKSYKPVTYSGRPQIYQRGSMRIISPSPPFNNAARATKKSTRNLIIQGFQHVVQLLDSINTITTGDKSNALEQILDLNNDFPNEKMKSIVQLIISSETITEFDSWIGWIKSRLSFFFSDCEETCHYTFQSQNTIAYQSTKNKALYAIAFQVDLTTLQQCRKFTVCLQKFIDQVNSFVNRTTSMKFSLKIISIDDWKLEQIKPKS</sequence>
<feature type="domain" description="MJ1316 RNA cyclic group end recognition" evidence="11">
    <location>
        <begin position="152"/>
        <end position="219"/>
    </location>
</feature>
<proteinExistence type="inferred from homology"/>
<dbReference type="Pfam" id="PF13563">
    <property type="entry name" value="2_5_RNA_ligase2"/>
    <property type="match status" value="1"/>
</dbReference>
<gene>
    <name evidence="13" type="ORF">BJG266_LOCUS11421</name>
</gene>
<dbReference type="Pfam" id="PF03372">
    <property type="entry name" value="Exo_endo_phos"/>
    <property type="match status" value="1"/>
</dbReference>
<evidence type="ECO:0000256" key="3">
    <source>
        <dbReference type="ARBA" id="ARBA00012388"/>
    </source>
</evidence>
<dbReference type="InterPro" id="IPR005135">
    <property type="entry name" value="Endo/exonuclease/phosphatase"/>
</dbReference>
<dbReference type="Proteomes" id="UP000663877">
    <property type="component" value="Unassembled WGS sequence"/>
</dbReference>
<organism evidence="13 14">
    <name type="scientific">Adineta steineri</name>
    <dbReference type="NCBI Taxonomy" id="433720"/>
    <lineage>
        <taxon>Eukaryota</taxon>
        <taxon>Metazoa</taxon>
        <taxon>Spiralia</taxon>
        <taxon>Gnathifera</taxon>
        <taxon>Rotifera</taxon>
        <taxon>Eurotatoria</taxon>
        <taxon>Bdelloidea</taxon>
        <taxon>Adinetida</taxon>
        <taxon>Adinetidae</taxon>
        <taxon>Adineta</taxon>
    </lineage>
</organism>
<feature type="domain" description="Poly(A) polymerase central" evidence="12">
    <location>
        <begin position="959"/>
        <end position="1102"/>
    </location>
</feature>
<dbReference type="PANTHER" id="PTHR10682:SF10">
    <property type="entry name" value="POLYNUCLEOTIDE ADENYLYLTRANSFERASE"/>
    <property type="match status" value="1"/>
</dbReference>
<comment type="catalytic activity">
    <reaction evidence="9">
        <text>RNA(n) + ATP = RNA(n)-3'-adenine ribonucleotide + diphosphate</text>
        <dbReference type="Rhea" id="RHEA:11332"/>
        <dbReference type="Rhea" id="RHEA-COMP:14527"/>
        <dbReference type="Rhea" id="RHEA-COMP:17347"/>
        <dbReference type="ChEBI" id="CHEBI:30616"/>
        <dbReference type="ChEBI" id="CHEBI:33019"/>
        <dbReference type="ChEBI" id="CHEBI:140395"/>
        <dbReference type="ChEBI" id="CHEBI:173115"/>
        <dbReference type="EC" id="2.7.7.19"/>
    </reaction>
</comment>
<dbReference type="Gene3D" id="3.60.10.10">
    <property type="entry name" value="Endonuclease/exonuclease/phosphatase"/>
    <property type="match status" value="1"/>
</dbReference>
<evidence type="ECO:0000256" key="1">
    <source>
        <dbReference type="ARBA" id="ARBA00004123"/>
    </source>
</evidence>
<reference evidence="13" key="1">
    <citation type="submission" date="2021-02" db="EMBL/GenBank/DDBJ databases">
        <authorList>
            <person name="Nowell W R."/>
        </authorList>
    </citation>
    <scope>NUCLEOTIDE SEQUENCE</scope>
</reference>
<dbReference type="PANTHER" id="PTHR10682">
    <property type="entry name" value="POLY A POLYMERASE"/>
    <property type="match status" value="1"/>
</dbReference>
<evidence type="ECO:0000256" key="6">
    <source>
        <dbReference type="ARBA" id="ARBA00022741"/>
    </source>
</evidence>
<dbReference type="Gene3D" id="1.10.1410.10">
    <property type="match status" value="1"/>
</dbReference>
<name>A0A814AYD8_9BILA</name>
<evidence type="ECO:0000259" key="12">
    <source>
        <dbReference type="Pfam" id="PF04928"/>
    </source>
</evidence>
<dbReference type="InterPro" id="IPR043519">
    <property type="entry name" value="NT_sf"/>
</dbReference>
<dbReference type="AlphaFoldDB" id="A0A814AYD8"/>
<protein>
    <recommendedName>
        <fullName evidence="3">polynucleotide adenylyltransferase</fullName>
        <ecNumber evidence="3">2.7.7.19</ecNumber>
    </recommendedName>
</protein>
<feature type="domain" description="Endonuclease/exonuclease/phosphatase" evidence="10">
    <location>
        <begin position="289"/>
        <end position="467"/>
    </location>
</feature>
<evidence type="ECO:0000259" key="11">
    <source>
        <dbReference type="Pfam" id="PF04457"/>
    </source>
</evidence>
<dbReference type="InterPro" id="IPR007012">
    <property type="entry name" value="PolA_pol_cen_dom"/>
</dbReference>
<dbReference type="GO" id="GO:0006397">
    <property type="term" value="P:mRNA processing"/>
    <property type="evidence" value="ECO:0007669"/>
    <property type="project" value="UniProtKB-KW"/>
</dbReference>